<organism evidence="2 3">
    <name type="scientific">Neonectria magnoliae</name>
    <dbReference type="NCBI Taxonomy" id="2732573"/>
    <lineage>
        <taxon>Eukaryota</taxon>
        <taxon>Fungi</taxon>
        <taxon>Dikarya</taxon>
        <taxon>Ascomycota</taxon>
        <taxon>Pezizomycotina</taxon>
        <taxon>Sordariomycetes</taxon>
        <taxon>Hypocreomycetidae</taxon>
        <taxon>Hypocreales</taxon>
        <taxon>Nectriaceae</taxon>
        <taxon>Neonectria</taxon>
    </lineage>
</organism>
<keyword evidence="1" id="KW-0378">Hydrolase</keyword>
<dbReference type="Gene3D" id="3.20.20.520">
    <property type="entry name" value="Glycosyl hydrolase family 115"/>
    <property type="match status" value="1"/>
</dbReference>
<dbReference type="EMBL" id="JAZAVK010000093">
    <property type="protein sequence ID" value="KAK7424167.1"/>
    <property type="molecule type" value="Genomic_DNA"/>
</dbReference>
<name>A0ABR1HSH1_9HYPO</name>
<evidence type="ECO:0000313" key="3">
    <source>
        <dbReference type="Proteomes" id="UP001498421"/>
    </source>
</evidence>
<dbReference type="Pfam" id="PF15979">
    <property type="entry name" value="Glyco_hydro_115"/>
    <property type="match status" value="1"/>
</dbReference>
<dbReference type="PANTHER" id="PTHR37842">
    <property type="match status" value="1"/>
</dbReference>
<dbReference type="Gene3D" id="3.30.379.10">
    <property type="entry name" value="Chitobiase/beta-hexosaminidase domain 2-like"/>
    <property type="match status" value="1"/>
</dbReference>
<comment type="caution">
    <text evidence="2">The sequence shown here is derived from an EMBL/GenBank/DDBJ whole genome shotgun (WGS) entry which is preliminary data.</text>
</comment>
<dbReference type="InterPro" id="IPR031924">
    <property type="entry name" value="GH115"/>
</dbReference>
<proteinExistence type="predicted"/>
<gene>
    <name evidence="2" type="ORF">QQZ08_008773</name>
</gene>
<sequence>MFEDKIRPVDLVDACIVVDVQDWPGVRLAAEGLAQDFARVTGNDLSQVILWYLGDTFKSPNSTKNSSVAGTIGSSRIIQQLESEAKLDTTKIRGKWESFSTTVIDQILPDYGKALVIAGSDKRGAIFGCYTLSEQIGVSPWYWWANAAPQEHHKIHAIPHPTLHGEPSVQDRGIFLNDEAPALTGWVLEKYGKYNSKF</sequence>
<keyword evidence="3" id="KW-1185">Reference proteome</keyword>
<dbReference type="SUPFAM" id="SSF55545">
    <property type="entry name" value="beta-N-acetylhexosaminidase-like domain"/>
    <property type="match status" value="1"/>
</dbReference>
<protein>
    <submittedName>
        <fullName evidence="2">Uncharacterized protein</fullName>
    </submittedName>
</protein>
<dbReference type="PANTHER" id="PTHR37842:SF2">
    <property type="entry name" value="GYLCOSYL HYDROLASE 115 C-TERMINAL DOMAIN-CONTAINING PROTEIN"/>
    <property type="match status" value="1"/>
</dbReference>
<evidence type="ECO:0000313" key="2">
    <source>
        <dbReference type="EMBL" id="KAK7424167.1"/>
    </source>
</evidence>
<dbReference type="InterPro" id="IPR029018">
    <property type="entry name" value="Hex-like_dom2"/>
</dbReference>
<reference evidence="2 3" key="1">
    <citation type="journal article" date="2025" name="Microbiol. Resour. Announc.">
        <title>Draft genome sequences for Neonectria magnoliae and Neonectria punicea, canker pathogens of Liriodendron tulipifera and Acer saccharum in West Virginia.</title>
        <authorList>
            <person name="Petronek H.M."/>
            <person name="Kasson M.T."/>
            <person name="Metheny A.M."/>
            <person name="Stauder C.M."/>
            <person name="Lovett B."/>
            <person name="Lynch S.C."/>
            <person name="Garnas J.R."/>
            <person name="Kasson L.R."/>
            <person name="Stajich J.E."/>
        </authorList>
    </citation>
    <scope>NUCLEOTIDE SEQUENCE [LARGE SCALE GENOMIC DNA]</scope>
    <source>
        <strain evidence="2 3">NRRL 64651</strain>
    </source>
</reference>
<dbReference type="InterPro" id="IPR042301">
    <property type="entry name" value="GH115_sf"/>
</dbReference>
<evidence type="ECO:0000256" key="1">
    <source>
        <dbReference type="ARBA" id="ARBA00022801"/>
    </source>
</evidence>
<dbReference type="Proteomes" id="UP001498421">
    <property type="component" value="Unassembled WGS sequence"/>
</dbReference>
<accession>A0ABR1HSH1</accession>